<evidence type="ECO:0000313" key="2">
    <source>
        <dbReference type="Proteomes" id="UP000241118"/>
    </source>
</evidence>
<organism evidence="1 2">
    <name type="scientific">Saccharothrix carnea</name>
    <dbReference type="NCBI Taxonomy" id="1280637"/>
    <lineage>
        <taxon>Bacteria</taxon>
        <taxon>Bacillati</taxon>
        <taxon>Actinomycetota</taxon>
        <taxon>Actinomycetes</taxon>
        <taxon>Pseudonocardiales</taxon>
        <taxon>Pseudonocardiaceae</taxon>
        <taxon>Saccharothrix</taxon>
    </lineage>
</organism>
<dbReference type="InterPro" id="IPR015422">
    <property type="entry name" value="PyrdxlP-dep_Trfase_small"/>
</dbReference>
<dbReference type="Gene3D" id="3.90.1150.10">
    <property type="entry name" value="Aspartate Aminotransferase, domain 1"/>
    <property type="match status" value="1"/>
</dbReference>
<dbReference type="EMBL" id="PYAX01000017">
    <property type="protein sequence ID" value="PSL51894.1"/>
    <property type="molecule type" value="Genomic_DNA"/>
</dbReference>
<comment type="caution">
    <text evidence="1">The sequence shown here is derived from an EMBL/GenBank/DDBJ whole genome shotgun (WGS) entry which is preliminary data.</text>
</comment>
<dbReference type="Proteomes" id="UP000241118">
    <property type="component" value="Unassembled WGS sequence"/>
</dbReference>
<protein>
    <submittedName>
        <fullName evidence="1">Uncharacterized protein</fullName>
    </submittedName>
</protein>
<gene>
    <name evidence="1" type="ORF">B0I31_11790</name>
</gene>
<proteinExistence type="predicted"/>
<name>A0A2P8I0C4_SACCR</name>
<evidence type="ECO:0000313" key="1">
    <source>
        <dbReference type="EMBL" id="PSL51894.1"/>
    </source>
</evidence>
<sequence length="68" mass="7782">MVVHAVDFKLRDAVRQVTSEVRDPGVVRRDARLHVLRFVGCNQHTTAAHLRAALDEVVRLGRRLDRKV</sequence>
<keyword evidence="2" id="KW-1185">Reference proteome</keyword>
<dbReference type="AlphaFoldDB" id="A0A2P8I0C4"/>
<accession>A0A2P8I0C4</accession>
<reference evidence="1 2" key="1">
    <citation type="submission" date="2018-03" db="EMBL/GenBank/DDBJ databases">
        <title>Genomic Encyclopedia of Type Strains, Phase III (KMG-III): the genomes of soil and plant-associated and newly described type strains.</title>
        <authorList>
            <person name="Whitman W."/>
        </authorList>
    </citation>
    <scope>NUCLEOTIDE SEQUENCE [LARGE SCALE GENOMIC DNA]</scope>
    <source>
        <strain evidence="1 2">CGMCC 4.7097</strain>
    </source>
</reference>